<feature type="region of interest" description="Disordered" evidence="1">
    <location>
        <begin position="547"/>
        <end position="624"/>
    </location>
</feature>
<gene>
    <name evidence="3" type="ORF">MCHLO_00190</name>
</gene>
<evidence type="ECO:0000313" key="4">
    <source>
        <dbReference type="Proteomes" id="UP000815677"/>
    </source>
</evidence>
<organism evidence="3 4">
    <name type="scientific">Mycena chlorophos</name>
    <name type="common">Agaric fungus</name>
    <name type="synonym">Agaricus chlorophos</name>
    <dbReference type="NCBI Taxonomy" id="658473"/>
    <lineage>
        <taxon>Eukaryota</taxon>
        <taxon>Fungi</taxon>
        <taxon>Dikarya</taxon>
        <taxon>Basidiomycota</taxon>
        <taxon>Agaricomycotina</taxon>
        <taxon>Agaricomycetes</taxon>
        <taxon>Agaricomycetidae</taxon>
        <taxon>Agaricales</taxon>
        <taxon>Marasmiineae</taxon>
        <taxon>Mycenaceae</taxon>
        <taxon>Mycena</taxon>
    </lineage>
</organism>
<feature type="non-terminal residue" evidence="3">
    <location>
        <position position="1151"/>
    </location>
</feature>
<evidence type="ECO:0000313" key="3">
    <source>
        <dbReference type="EMBL" id="GAT42477.1"/>
    </source>
</evidence>
<sequence length="1151" mass="129786">MGRLPRNFICTKLQHTLKISPQSLTFRSINLKIRTQPESCYEWFGVKTISSMSRFTIGTSSSPMGNRRSVPPFTKSVVKEVHARMDEEQKLIGASRMHLGILFATAEAKPLMVHVPVRLEIETPKSPRDLDHTWWIPQTTDTHAATTDIFASMAIIRNWPMDDPDPLDYYYTVFCLDQTPNFEQLSRGLQPTNQFVADTMPSLQREWYGNILIVRSQTNSSVDGSDDGIGDMSRADVLTARAIVKCTTEDRATNISLVFHSPDVIASILRWAIWPEFVTLSQINRLFAVQAKEILLQRLTYRLARFLSPGMSASAEVRRDLVTRLIQLLEETDSVIVGAMALAMVTFSYNEDPDATMATLELMVPPIMEGRWRSYFESELEYDKRVQHGQRSDYEGRFRYTYVYFHPDMHLMIYMMVSATEHVLPCVLSARYTSLMNIIGGGFVASFYPRLTNERIALPGWAKPSSWTWYLNYVADNVGPLFPWVKLIPGTLRFKRPCGIECPRLTRRWTDQRGIRVFNFNPKVERRFFNLDVDVDWRLSAASFLDSTHGHPSSCTARSSGTALMSATTKGRTGVEPLSKNGSDALNPQSQTGSVPRRREEESIADASLLEGPETRDAFGRNSRRPTLLHPFEEYLGGCALDVSVDHASEEWMAQRANELHPPALDLRAGTPFVANRQCPLSAYPTFTPRTRDTSWTSDGEEVARYPDFRFLGTNIRPLIRPLPGPSSFPRQHHDLAPRPNAIYMNRQPLDLVEGMFPDAKTEDSYDSMYVAHDTVSSIALAKRLRQVQTGDEAPRVLAWLENAPLVETPSEPWDFLSGDREDVTSEDSPIIYSETSNTSSVRNTILQRSHPSMDHSAQPRLQRLPREILHIILARLPLESLVYLSVCGSRLLRAVVLDVVNRRLDSLLFEFFGDCAPLVANALRRFNGGLVGAAAMWMYAPITKDDTPLFVHELDLAVGAGGFNALDSILTKAGYTVRRKCIPRVGQVFAESARDFVPANASPSAFDGTHIHCAKPDVNKGKTKEDNGVPNPQTSTTQTPTNPIPTNYLSRPRSLTVFVHESHHIHPLRELMLWAVHSGQMVFITPTMVIDFCWYLHRRGLGYLRRCANRVDPTFNQSVVIARFAQVGKHALFFEEAVRGRAVTPVTRCA</sequence>
<reference evidence="3" key="1">
    <citation type="submission" date="2014-09" db="EMBL/GenBank/DDBJ databases">
        <title>Genome sequence of the luminous mushroom Mycena chlorophos for searching fungal bioluminescence genes.</title>
        <authorList>
            <person name="Tanaka Y."/>
            <person name="Kasuga D."/>
            <person name="Oba Y."/>
            <person name="Hase S."/>
            <person name="Sato K."/>
            <person name="Oba Y."/>
            <person name="Sakakibara Y."/>
        </authorList>
    </citation>
    <scope>NUCLEOTIDE SEQUENCE</scope>
</reference>
<feature type="region of interest" description="Disordered" evidence="1">
    <location>
        <begin position="1018"/>
        <end position="1047"/>
    </location>
</feature>
<accession>A0ABQ0KV13</accession>
<dbReference type="InterPro" id="IPR001810">
    <property type="entry name" value="F-box_dom"/>
</dbReference>
<evidence type="ECO:0000256" key="1">
    <source>
        <dbReference type="SAM" id="MobiDB-lite"/>
    </source>
</evidence>
<proteinExistence type="predicted"/>
<dbReference type="PROSITE" id="PS50181">
    <property type="entry name" value="FBOX"/>
    <property type="match status" value="1"/>
</dbReference>
<evidence type="ECO:0000259" key="2">
    <source>
        <dbReference type="PROSITE" id="PS50181"/>
    </source>
</evidence>
<name>A0ABQ0KV13_MYCCL</name>
<feature type="non-terminal residue" evidence="3">
    <location>
        <position position="1"/>
    </location>
</feature>
<protein>
    <recommendedName>
        <fullName evidence="2">F-box domain-containing protein</fullName>
    </recommendedName>
</protein>
<feature type="compositionally biased region" description="Basic and acidic residues" evidence="1">
    <location>
        <begin position="1018"/>
        <end position="1028"/>
    </location>
</feature>
<keyword evidence="4" id="KW-1185">Reference proteome</keyword>
<feature type="domain" description="F-box" evidence="2">
    <location>
        <begin position="859"/>
        <end position="908"/>
    </location>
</feature>
<dbReference type="InterPro" id="IPR036047">
    <property type="entry name" value="F-box-like_dom_sf"/>
</dbReference>
<dbReference type="SUPFAM" id="SSF81383">
    <property type="entry name" value="F-box domain"/>
    <property type="match status" value="1"/>
</dbReference>
<feature type="compositionally biased region" description="Low complexity" evidence="1">
    <location>
        <begin position="1031"/>
        <end position="1047"/>
    </location>
</feature>
<feature type="compositionally biased region" description="Polar residues" evidence="1">
    <location>
        <begin position="580"/>
        <end position="594"/>
    </location>
</feature>
<feature type="compositionally biased region" description="Polar residues" evidence="1">
    <location>
        <begin position="550"/>
        <end position="571"/>
    </location>
</feature>
<dbReference type="EMBL" id="DF837997">
    <property type="protein sequence ID" value="GAT42477.1"/>
    <property type="molecule type" value="Genomic_DNA"/>
</dbReference>
<dbReference type="Proteomes" id="UP000815677">
    <property type="component" value="Unassembled WGS sequence"/>
</dbReference>